<organism evidence="10 11">
    <name type="scientific">Ancylobacter vacuolatus</name>
    <dbReference type="NCBI Taxonomy" id="223389"/>
    <lineage>
        <taxon>Bacteria</taxon>
        <taxon>Pseudomonadati</taxon>
        <taxon>Pseudomonadota</taxon>
        <taxon>Alphaproteobacteria</taxon>
        <taxon>Hyphomicrobiales</taxon>
        <taxon>Xanthobacteraceae</taxon>
        <taxon>Ancylobacter</taxon>
    </lineage>
</organism>
<dbReference type="Pfam" id="PF10396">
    <property type="entry name" value="TrmE_N"/>
    <property type="match status" value="1"/>
</dbReference>
<comment type="cofactor">
    <cofactor evidence="6">
        <name>K(+)</name>
        <dbReference type="ChEBI" id="CHEBI:29103"/>
    </cofactor>
    <text evidence="6">Binds 1 potassium ion per subunit.</text>
</comment>
<dbReference type="SUPFAM" id="SSF52540">
    <property type="entry name" value="P-loop containing nucleoside triphosphate hydrolases"/>
    <property type="match status" value="1"/>
</dbReference>
<dbReference type="NCBIfam" id="NF003661">
    <property type="entry name" value="PRK05291.1-3"/>
    <property type="match status" value="1"/>
</dbReference>
<comment type="function">
    <text evidence="6">Exhibits a very high intrinsic GTPase hydrolysis rate. Involved in the addition of a carboxymethylaminomethyl (cmnm) group at the wobble position (U34) of certain tRNAs, forming tRNA-cmnm(5)s(2)U34.</text>
</comment>
<feature type="binding site" evidence="6">
    <location>
        <position position="465"/>
    </location>
    <ligand>
        <name>(6S)-5-formyl-5,6,7,8-tetrahydrofolate</name>
        <dbReference type="ChEBI" id="CHEBI:57457"/>
    </ligand>
</feature>
<comment type="subunit">
    <text evidence="6">Homodimer. Heterotetramer of two MnmE and two MnmG subunits.</text>
</comment>
<dbReference type="EMBL" id="JAUSUH010000002">
    <property type="protein sequence ID" value="MDQ0346867.1"/>
    <property type="molecule type" value="Genomic_DNA"/>
</dbReference>
<feature type="binding site" evidence="6">
    <location>
        <position position="41"/>
    </location>
    <ligand>
        <name>(6S)-5-formyl-5,6,7,8-tetrahydrofolate</name>
        <dbReference type="ChEBI" id="CHEBI:57457"/>
    </ligand>
</feature>
<keyword evidence="2 6" id="KW-0819">tRNA processing</keyword>
<dbReference type="GO" id="GO:0016787">
    <property type="term" value="F:hydrolase activity"/>
    <property type="evidence" value="ECO:0007669"/>
    <property type="project" value="UniProtKB-KW"/>
</dbReference>
<evidence type="ECO:0000256" key="6">
    <source>
        <dbReference type="HAMAP-Rule" id="MF_00379"/>
    </source>
</evidence>
<dbReference type="CDD" id="cd04164">
    <property type="entry name" value="trmE"/>
    <property type="match status" value="1"/>
</dbReference>
<dbReference type="InterPro" id="IPR031168">
    <property type="entry name" value="G_TrmE"/>
</dbReference>
<dbReference type="Gene3D" id="3.40.50.300">
    <property type="entry name" value="P-loop containing nucleotide triphosphate hydrolases"/>
    <property type="match status" value="1"/>
</dbReference>
<keyword evidence="5 6" id="KW-0342">GTP-binding</keyword>
<dbReference type="CDD" id="cd14858">
    <property type="entry name" value="TrmE_N"/>
    <property type="match status" value="1"/>
</dbReference>
<keyword evidence="6" id="KW-0460">Magnesium</keyword>
<dbReference type="PROSITE" id="PS51709">
    <property type="entry name" value="G_TRME"/>
    <property type="match status" value="1"/>
</dbReference>
<dbReference type="Gene3D" id="3.30.1360.120">
    <property type="entry name" value="Probable tRNA modification gtpase trme, domain 1"/>
    <property type="match status" value="1"/>
</dbReference>
<keyword evidence="6 10" id="KW-0378">Hydrolase</keyword>
<gene>
    <name evidence="6" type="primary">mnmE</name>
    <name evidence="6" type="synonym">trmE</name>
    <name evidence="10" type="ORF">J2S76_001284</name>
</gene>
<dbReference type="InterPro" id="IPR006073">
    <property type="entry name" value="GTP-bd"/>
</dbReference>
<evidence type="ECO:0000313" key="11">
    <source>
        <dbReference type="Proteomes" id="UP001238467"/>
    </source>
</evidence>
<dbReference type="PANTHER" id="PTHR42714">
    <property type="entry name" value="TRNA MODIFICATION GTPASE GTPBP3"/>
    <property type="match status" value="1"/>
</dbReference>
<keyword evidence="11" id="KW-1185">Reference proteome</keyword>
<dbReference type="InterPro" id="IPR027368">
    <property type="entry name" value="MnmE_dom2"/>
</dbReference>
<comment type="subcellular location">
    <subcellularLocation>
        <location evidence="6">Cytoplasm</location>
    </subcellularLocation>
</comment>
<dbReference type="HAMAP" id="MF_00379">
    <property type="entry name" value="GTPase_MnmE"/>
    <property type="match status" value="1"/>
</dbReference>
<dbReference type="InterPro" id="IPR004520">
    <property type="entry name" value="GTPase_MnmE"/>
</dbReference>
<dbReference type="Pfam" id="PF01926">
    <property type="entry name" value="MMR_HSR1"/>
    <property type="match status" value="1"/>
</dbReference>
<evidence type="ECO:0000256" key="5">
    <source>
        <dbReference type="ARBA" id="ARBA00023134"/>
    </source>
</evidence>
<evidence type="ECO:0000313" key="10">
    <source>
        <dbReference type="EMBL" id="MDQ0346867.1"/>
    </source>
</evidence>
<dbReference type="InterPro" id="IPR027266">
    <property type="entry name" value="TrmE/GcvT-like"/>
</dbReference>
<keyword evidence="3 6" id="KW-0547">Nucleotide-binding</keyword>
<comment type="caution">
    <text evidence="10">The sequence shown here is derived from an EMBL/GenBank/DDBJ whole genome shotgun (WGS) entry which is preliminary data.</text>
</comment>
<evidence type="ECO:0000259" key="9">
    <source>
        <dbReference type="PROSITE" id="PS51709"/>
    </source>
</evidence>
<feature type="binding site" evidence="6">
    <location>
        <position position="270"/>
    </location>
    <ligand>
        <name>Mg(2+)</name>
        <dbReference type="ChEBI" id="CHEBI:18420"/>
    </ligand>
</feature>
<feature type="binding site" evidence="6">
    <location>
        <position position="99"/>
    </location>
    <ligand>
        <name>(6S)-5-formyl-5,6,7,8-tetrahydrofolate</name>
        <dbReference type="ChEBI" id="CHEBI:57457"/>
    </ligand>
</feature>
<dbReference type="EC" id="3.6.-.-" evidence="6"/>
<sequence>MDVQEKSAIDKSAIAPRGASGGADTIAAVSSGSGGAVAVLRLSGPQAGAVLVALAGRLPEPRRAHLARLRHPTSGEVLDQGLALWFPGPRSATGEDMAELQIHGGRAVVAAVLGAVLDVPGLRPAEAGEFTRRAFLNGRIDLTEAEGLADLIGAQTEAQRRLAFAHAFGHLGQRVEEWRRRLIRAMALIEAGIDFADEDDVPAGARALARPEVEALHAELTAALADRRGALVREGALIAIAGLPNAGKSSLINALAQRDIAIVSDEPGTTRDLLEVALDLDGHKATLVDTAGLREAESKVEAEGIRRARARMAEADLVLWVHDVSAGPAPEAAPSLETERPLWLVANKIDRAGPAASAPAAWPVRSFAISAAGGQGLEELTRALGGFIATRAEGEHPALIRARHRASAGEADSHLTLALEQWERLDDELLAEELRLAARALGRMTGVIGVEDLLDVVFREFCIGK</sequence>
<comment type="similarity">
    <text evidence="1 6 7">Belongs to the TRAFAC class TrmE-Era-EngA-EngB-Septin-like GTPase superfamily. TrmE GTPase family.</text>
</comment>
<feature type="binding site" evidence="6">
    <location>
        <begin position="264"/>
        <end position="270"/>
    </location>
    <ligand>
        <name>GTP</name>
        <dbReference type="ChEBI" id="CHEBI:37565"/>
    </ligand>
</feature>
<proteinExistence type="inferred from homology"/>
<protein>
    <recommendedName>
        <fullName evidence="6">tRNA modification GTPase MnmE</fullName>
        <ecNumber evidence="6">3.6.-.-</ecNumber>
    </recommendedName>
</protein>
<keyword evidence="6" id="KW-0963">Cytoplasm</keyword>
<feature type="binding site" evidence="6">
    <location>
        <position position="249"/>
    </location>
    <ligand>
        <name>Mg(2+)</name>
        <dbReference type="ChEBI" id="CHEBI:18420"/>
    </ligand>
</feature>
<evidence type="ECO:0000256" key="2">
    <source>
        <dbReference type="ARBA" id="ARBA00022694"/>
    </source>
</evidence>
<dbReference type="InterPro" id="IPR005225">
    <property type="entry name" value="Small_GTP-bd"/>
</dbReference>
<dbReference type="PANTHER" id="PTHR42714:SF2">
    <property type="entry name" value="TRNA MODIFICATION GTPASE GTPBP3, MITOCHONDRIAL"/>
    <property type="match status" value="1"/>
</dbReference>
<dbReference type="InterPro" id="IPR027417">
    <property type="entry name" value="P-loop_NTPase"/>
</dbReference>
<comment type="caution">
    <text evidence="6">Lacks conserved residue(s) required for the propagation of feature annotation.</text>
</comment>
<feature type="binding site" evidence="6">
    <location>
        <begin position="289"/>
        <end position="292"/>
    </location>
    <ligand>
        <name>GTP</name>
        <dbReference type="ChEBI" id="CHEBI:37565"/>
    </ligand>
</feature>
<dbReference type="Pfam" id="PF12631">
    <property type="entry name" value="MnmE_helical"/>
    <property type="match status" value="1"/>
</dbReference>
<dbReference type="Proteomes" id="UP001238467">
    <property type="component" value="Unassembled WGS sequence"/>
</dbReference>
<evidence type="ECO:0000256" key="8">
    <source>
        <dbReference type="SAM" id="MobiDB-lite"/>
    </source>
</evidence>
<feature type="binding site" evidence="6">
    <location>
        <begin position="245"/>
        <end position="250"/>
    </location>
    <ligand>
        <name>GTP</name>
        <dbReference type="ChEBI" id="CHEBI:37565"/>
    </ligand>
</feature>
<evidence type="ECO:0000256" key="4">
    <source>
        <dbReference type="ARBA" id="ARBA00022958"/>
    </source>
</evidence>
<feature type="region of interest" description="Disordered" evidence="8">
    <location>
        <begin position="1"/>
        <end position="22"/>
    </location>
</feature>
<dbReference type="PRINTS" id="PR00326">
    <property type="entry name" value="GTP1OBG"/>
</dbReference>
<keyword evidence="6" id="KW-0479">Metal-binding</keyword>
<feature type="binding site" evidence="6">
    <location>
        <position position="139"/>
    </location>
    <ligand>
        <name>(6S)-5-formyl-5,6,7,8-tetrahydrofolate</name>
        <dbReference type="ChEBI" id="CHEBI:57457"/>
    </ligand>
</feature>
<feature type="domain" description="TrmE-type G" evidence="9">
    <location>
        <begin position="235"/>
        <end position="389"/>
    </location>
</feature>
<evidence type="ECO:0000256" key="7">
    <source>
        <dbReference type="RuleBase" id="RU003313"/>
    </source>
</evidence>
<dbReference type="RefSeq" id="WP_307058629.1">
    <property type="nucleotide sequence ID" value="NZ_JAUSUH010000002.1"/>
</dbReference>
<evidence type="ECO:0000256" key="1">
    <source>
        <dbReference type="ARBA" id="ARBA00011043"/>
    </source>
</evidence>
<reference evidence="10 11" key="1">
    <citation type="submission" date="2023-07" db="EMBL/GenBank/DDBJ databases">
        <title>Genomic Encyclopedia of Type Strains, Phase IV (KMG-IV): sequencing the most valuable type-strain genomes for metagenomic binning, comparative biology and taxonomic classification.</title>
        <authorList>
            <person name="Goeker M."/>
        </authorList>
    </citation>
    <scope>NUCLEOTIDE SEQUENCE [LARGE SCALE GENOMIC DNA]</scope>
    <source>
        <strain evidence="10 11">DSM 1277</strain>
    </source>
</reference>
<dbReference type="InterPro" id="IPR025867">
    <property type="entry name" value="MnmE_helical"/>
</dbReference>
<dbReference type="NCBIfam" id="TIGR00231">
    <property type="entry name" value="small_GTP"/>
    <property type="match status" value="1"/>
</dbReference>
<dbReference type="Gene3D" id="1.20.120.430">
    <property type="entry name" value="tRNA modification GTPase MnmE domain 2"/>
    <property type="match status" value="1"/>
</dbReference>
<keyword evidence="4 6" id="KW-0630">Potassium</keyword>
<evidence type="ECO:0000256" key="3">
    <source>
        <dbReference type="ARBA" id="ARBA00022741"/>
    </source>
</evidence>
<dbReference type="InterPro" id="IPR018948">
    <property type="entry name" value="GTP-bd_TrmE_N"/>
</dbReference>
<accession>A0ABU0DEL2</accession>
<name>A0ABU0DEL2_9HYPH</name>
<dbReference type="NCBIfam" id="TIGR00450">
    <property type="entry name" value="mnmE_trmE_thdF"/>
    <property type="match status" value="1"/>
</dbReference>